<gene>
    <name evidence="1" type="ORF">MARPO_0065s0042</name>
</gene>
<proteinExistence type="predicted"/>
<dbReference type="Proteomes" id="UP000244005">
    <property type="component" value="Unassembled WGS sequence"/>
</dbReference>
<sequence length="63" mass="7290">MFACFSFMRLAYRGSRSLSGRPDSFYVIWFQCLSATVLLSFSQTRMLVNICAESLLLHRGKQF</sequence>
<reference evidence="2" key="1">
    <citation type="journal article" date="2017" name="Cell">
        <title>Insights into land plant evolution garnered from the Marchantia polymorpha genome.</title>
        <authorList>
            <person name="Bowman J.L."/>
            <person name="Kohchi T."/>
            <person name="Yamato K.T."/>
            <person name="Jenkins J."/>
            <person name="Shu S."/>
            <person name="Ishizaki K."/>
            <person name="Yamaoka S."/>
            <person name="Nishihama R."/>
            <person name="Nakamura Y."/>
            <person name="Berger F."/>
            <person name="Adam C."/>
            <person name="Aki S.S."/>
            <person name="Althoff F."/>
            <person name="Araki T."/>
            <person name="Arteaga-Vazquez M.A."/>
            <person name="Balasubrmanian S."/>
            <person name="Barry K."/>
            <person name="Bauer D."/>
            <person name="Boehm C.R."/>
            <person name="Briginshaw L."/>
            <person name="Caballero-Perez J."/>
            <person name="Catarino B."/>
            <person name="Chen F."/>
            <person name="Chiyoda S."/>
            <person name="Chovatia M."/>
            <person name="Davies K.M."/>
            <person name="Delmans M."/>
            <person name="Demura T."/>
            <person name="Dierschke T."/>
            <person name="Dolan L."/>
            <person name="Dorantes-Acosta A.E."/>
            <person name="Eklund D.M."/>
            <person name="Florent S.N."/>
            <person name="Flores-Sandoval E."/>
            <person name="Fujiyama A."/>
            <person name="Fukuzawa H."/>
            <person name="Galik B."/>
            <person name="Grimanelli D."/>
            <person name="Grimwood J."/>
            <person name="Grossniklaus U."/>
            <person name="Hamada T."/>
            <person name="Haseloff J."/>
            <person name="Hetherington A.J."/>
            <person name="Higo A."/>
            <person name="Hirakawa Y."/>
            <person name="Hundley H.N."/>
            <person name="Ikeda Y."/>
            <person name="Inoue K."/>
            <person name="Inoue S.I."/>
            <person name="Ishida S."/>
            <person name="Jia Q."/>
            <person name="Kakita M."/>
            <person name="Kanazawa T."/>
            <person name="Kawai Y."/>
            <person name="Kawashima T."/>
            <person name="Kennedy M."/>
            <person name="Kinose K."/>
            <person name="Kinoshita T."/>
            <person name="Kohara Y."/>
            <person name="Koide E."/>
            <person name="Komatsu K."/>
            <person name="Kopischke S."/>
            <person name="Kubo M."/>
            <person name="Kyozuka J."/>
            <person name="Lagercrantz U."/>
            <person name="Lin S.S."/>
            <person name="Lindquist E."/>
            <person name="Lipzen A.M."/>
            <person name="Lu C.W."/>
            <person name="De Luna E."/>
            <person name="Martienssen R.A."/>
            <person name="Minamino N."/>
            <person name="Mizutani M."/>
            <person name="Mizutani M."/>
            <person name="Mochizuki N."/>
            <person name="Monte I."/>
            <person name="Mosher R."/>
            <person name="Nagasaki H."/>
            <person name="Nakagami H."/>
            <person name="Naramoto S."/>
            <person name="Nishitani K."/>
            <person name="Ohtani M."/>
            <person name="Okamoto T."/>
            <person name="Okumura M."/>
            <person name="Phillips J."/>
            <person name="Pollak B."/>
            <person name="Reinders A."/>
            <person name="Rovekamp M."/>
            <person name="Sano R."/>
            <person name="Sawa S."/>
            <person name="Schmid M.W."/>
            <person name="Shirakawa M."/>
            <person name="Solano R."/>
            <person name="Spunde A."/>
            <person name="Suetsugu N."/>
            <person name="Sugano S."/>
            <person name="Sugiyama A."/>
            <person name="Sun R."/>
            <person name="Suzuki Y."/>
            <person name="Takenaka M."/>
            <person name="Takezawa D."/>
            <person name="Tomogane H."/>
            <person name="Tsuzuki M."/>
            <person name="Ueda T."/>
            <person name="Umeda M."/>
            <person name="Ward J.M."/>
            <person name="Watanabe Y."/>
            <person name="Yazaki K."/>
            <person name="Yokoyama R."/>
            <person name="Yoshitake Y."/>
            <person name="Yotsui I."/>
            <person name="Zachgo S."/>
            <person name="Schmutz J."/>
        </authorList>
    </citation>
    <scope>NUCLEOTIDE SEQUENCE [LARGE SCALE GENOMIC DNA]</scope>
    <source>
        <strain evidence="2">Tak-1</strain>
    </source>
</reference>
<evidence type="ECO:0000313" key="2">
    <source>
        <dbReference type="Proteomes" id="UP000244005"/>
    </source>
</evidence>
<dbReference type="EMBL" id="KZ772737">
    <property type="protein sequence ID" value="PTQ36229.1"/>
    <property type="molecule type" value="Genomic_DNA"/>
</dbReference>
<dbReference type="AlphaFoldDB" id="A0A2R6WQT6"/>
<accession>A0A2R6WQT6</accession>
<protein>
    <submittedName>
        <fullName evidence="1">Uncharacterized protein</fullName>
    </submittedName>
</protein>
<evidence type="ECO:0000313" key="1">
    <source>
        <dbReference type="EMBL" id="PTQ36229.1"/>
    </source>
</evidence>
<name>A0A2R6WQT6_MARPO</name>
<organism evidence="1 2">
    <name type="scientific">Marchantia polymorpha</name>
    <name type="common">Common liverwort</name>
    <name type="synonym">Marchantia aquatica</name>
    <dbReference type="NCBI Taxonomy" id="3197"/>
    <lineage>
        <taxon>Eukaryota</taxon>
        <taxon>Viridiplantae</taxon>
        <taxon>Streptophyta</taxon>
        <taxon>Embryophyta</taxon>
        <taxon>Marchantiophyta</taxon>
        <taxon>Marchantiopsida</taxon>
        <taxon>Marchantiidae</taxon>
        <taxon>Marchantiales</taxon>
        <taxon>Marchantiaceae</taxon>
        <taxon>Marchantia</taxon>
    </lineage>
</organism>
<keyword evidence="2" id="KW-1185">Reference proteome</keyword>